<dbReference type="EMBL" id="SNXS01000002">
    <property type="protein sequence ID" value="TDP73017.1"/>
    <property type="molecule type" value="Genomic_DNA"/>
</dbReference>
<accession>A0A4R6QQL4</accession>
<dbReference type="Pfam" id="PF03358">
    <property type="entry name" value="FMN_red"/>
    <property type="match status" value="1"/>
</dbReference>
<evidence type="ECO:0000259" key="1">
    <source>
        <dbReference type="Pfam" id="PF03358"/>
    </source>
</evidence>
<dbReference type="InParanoid" id="A0A4R6QQL4"/>
<dbReference type="OrthoDB" id="9812295at2"/>
<reference evidence="2 3" key="1">
    <citation type="submission" date="2019-03" db="EMBL/GenBank/DDBJ databases">
        <title>Genomic Encyclopedia of Type Strains, Phase IV (KMG-IV): sequencing the most valuable type-strain genomes for metagenomic binning, comparative biology and taxonomic classification.</title>
        <authorList>
            <person name="Goeker M."/>
        </authorList>
    </citation>
    <scope>NUCLEOTIDE SEQUENCE [LARGE SCALE GENOMIC DNA]</scope>
    <source>
        <strain evidence="2 3">DSM 16998</strain>
    </source>
</reference>
<dbReference type="InterPro" id="IPR029039">
    <property type="entry name" value="Flavoprotein-like_sf"/>
</dbReference>
<dbReference type="GO" id="GO:0016491">
    <property type="term" value="F:oxidoreductase activity"/>
    <property type="evidence" value="ECO:0007669"/>
    <property type="project" value="InterPro"/>
</dbReference>
<dbReference type="InterPro" id="IPR005025">
    <property type="entry name" value="FMN_Rdtase-like_dom"/>
</dbReference>
<keyword evidence="3" id="KW-1185">Reference proteome</keyword>
<evidence type="ECO:0000313" key="3">
    <source>
        <dbReference type="Proteomes" id="UP000295361"/>
    </source>
</evidence>
<comment type="caution">
    <text evidence="2">The sequence shown here is derived from an EMBL/GenBank/DDBJ whole genome shotgun (WGS) entry which is preliminary data.</text>
</comment>
<gene>
    <name evidence="2" type="ORF">DES47_102763</name>
</gene>
<organism evidence="2 3">
    <name type="scientific">Roseateles toxinivorans</name>
    <dbReference type="NCBI Taxonomy" id="270368"/>
    <lineage>
        <taxon>Bacteria</taxon>
        <taxon>Pseudomonadati</taxon>
        <taxon>Pseudomonadota</taxon>
        <taxon>Betaproteobacteria</taxon>
        <taxon>Burkholderiales</taxon>
        <taxon>Sphaerotilaceae</taxon>
        <taxon>Roseateles</taxon>
    </lineage>
</organism>
<dbReference type="GO" id="GO:0005829">
    <property type="term" value="C:cytosol"/>
    <property type="evidence" value="ECO:0007669"/>
    <property type="project" value="TreeGrafter"/>
</dbReference>
<feature type="domain" description="NADPH-dependent FMN reductase-like" evidence="1">
    <location>
        <begin position="5"/>
        <end position="162"/>
    </location>
</feature>
<dbReference type="PANTHER" id="PTHR30543">
    <property type="entry name" value="CHROMATE REDUCTASE"/>
    <property type="match status" value="1"/>
</dbReference>
<dbReference type="SUPFAM" id="SSF52218">
    <property type="entry name" value="Flavoproteins"/>
    <property type="match status" value="1"/>
</dbReference>
<evidence type="ECO:0000313" key="2">
    <source>
        <dbReference type="EMBL" id="TDP73017.1"/>
    </source>
</evidence>
<name>A0A4R6QQL4_9BURK</name>
<dbReference type="Proteomes" id="UP000295361">
    <property type="component" value="Unassembled WGS sequence"/>
</dbReference>
<dbReference type="Gene3D" id="3.40.50.360">
    <property type="match status" value="1"/>
</dbReference>
<dbReference type="RefSeq" id="WP_133700430.1">
    <property type="nucleotide sequence ID" value="NZ_SNXS01000002.1"/>
</dbReference>
<sequence>MDDIHILIIPGSLRSDSLNATLAAFASRQAHVLGLKTTLMDLRRLRLPIYDGDLEASTGVPKEALQLQQAIAGCDAVLVVTPEYNGFPTPLVINAFDWLSRITATESQAPGLSTTANKPVALMSASPGPGGALRSMNFLRQYLQMAFQMIVVPQQFALGRAHEAFDEAGELKDARSVQSVKTVLTAVAALAGALRAARQAEQH</sequence>
<dbReference type="InterPro" id="IPR050712">
    <property type="entry name" value="NAD(P)H-dep_reductase"/>
</dbReference>
<dbReference type="PANTHER" id="PTHR30543:SF21">
    <property type="entry name" value="NAD(P)H-DEPENDENT FMN REDUCTASE LOT6"/>
    <property type="match status" value="1"/>
</dbReference>
<dbReference type="AlphaFoldDB" id="A0A4R6QQL4"/>
<proteinExistence type="predicted"/>
<protein>
    <submittedName>
        <fullName evidence="2">NAD(P)H-dependent FMN reductase</fullName>
    </submittedName>
</protein>
<dbReference type="GO" id="GO:0010181">
    <property type="term" value="F:FMN binding"/>
    <property type="evidence" value="ECO:0007669"/>
    <property type="project" value="TreeGrafter"/>
</dbReference>